<dbReference type="Pfam" id="PF18147">
    <property type="entry name" value="Suv3_C_1"/>
    <property type="match status" value="1"/>
</dbReference>
<dbReference type="CDD" id="cd18805">
    <property type="entry name" value="SF2_C_suv3"/>
    <property type="match status" value="1"/>
</dbReference>
<keyword evidence="4 11" id="KW-0347">Helicase</keyword>
<feature type="compositionally biased region" description="Polar residues" evidence="8">
    <location>
        <begin position="467"/>
        <end position="490"/>
    </location>
</feature>
<evidence type="ECO:0000256" key="5">
    <source>
        <dbReference type="ARBA" id="ARBA00022840"/>
    </source>
</evidence>
<dbReference type="FunFam" id="1.20.272.40:FF:000001">
    <property type="entry name" value="ATP-dependent RNA helicase SUPV3L1, mitochondrial"/>
    <property type="match status" value="1"/>
</dbReference>
<evidence type="ECO:0000256" key="2">
    <source>
        <dbReference type="ARBA" id="ARBA00022741"/>
    </source>
</evidence>
<protein>
    <recommendedName>
        <fullName evidence="1">ATP-dependent RNA helicase SUPV3L1, mitochondrial</fullName>
    </recommendedName>
    <alternativeName>
        <fullName evidence="6">Suppressor of var1 3-like protein 1</fullName>
    </alternativeName>
</protein>
<dbReference type="FunFam" id="3.40.50.300:FF:000446">
    <property type="entry name" value="ATP-dependent RNA helicase SUPV3L1, mitochondrial"/>
    <property type="match status" value="1"/>
</dbReference>
<sequence>MKVHAFFYFWSFVFYFFWVQVFLMCKCVSIQGVPCDLVTGEERTFVDVEGRAAEHVACTIEMCSVNTPYEVAVIDEIQMIRDPSRGWAWTRALLGLCADEIHVCGEPAAVDFIRELMYTTGEEVEVHTYQRLTPFSILNHAVESLDNLRPGDCIVCFSKNDIYSISRQIEAKGLECAVIYGSLPPGTKLSQAKKFNDPDDPCKILVATDAIGMGLNLSIKRIIFNTLVKPNVNEKGEKQMETISTSQALQIAGRAGRFSSKFKEGEVTTMHRDDLPVLKEILSHSVDPIETAGLHPTAEQIEMFAYHLPDATLSNLIDIFVSLSQVDGLYFVCNIDDFKFLADMIQHIPLNLRSRYVFCTAPINKKQSFVCTSFLKFARQFSRDEPLTFNWVCRHISWPLGAPKNIKDLVHLEAVHDVLDLYLWLSYRFMDMFPDTASIREIQRELDDIIQQGVRNITRLIRATDPNLTDPLQTESAHGQAGSEASSGSFLTRGRGQRGSGGMSQSSLASRLVRDGLLTPDLLKQLQREWSKEHRRQEDNHPGTLSADQHENSSKGKRKKKKK</sequence>
<dbReference type="InterPro" id="IPR041082">
    <property type="entry name" value="Suv3_C_1"/>
</dbReference>
<dbReference type="Gene3D" id="1.20.272.40">
    <property type="match status" value="1"/>
</dbReference>
<evidence type="ECO:0000256" key="7">
    <source>
        <dbReference type="ARBA" id="ARBA00047984"/>
    </source>
</evidence>
<dbReference type="SMART" id="SM00490">
    <property type="entry name" value="HELICc"/>
    <property type="match status" value="1"/>
</dbReference>
<dbReference type="PANTHER" id="PTHR12131">
    <property type="entry name" value="ATP-DEPENDENT RNA AND DNA HELICASE"/>
    <property type="match status" value="1"/>
</dbReference>
<comment type="caution">
    <text evidence="11">The sequence shown here is derived from an EMBL/GenBank/DDBJ whole genome shotgun (WGS) entry which is preliminary data.</text>
</comment>
<evidence type="ECO:0000259" key="10">
    <source>
        <dbReference type="PROSITE" id="PS51194"/>
    </source>
</evidence>
<dbReference type="GO" id="GO:0000965">
    <property type="term" value="P:mitochondrial RNA 3'-end processing"/>
    <property type="evidence" value="ECO:0007669"/>
    <property type="project" value="TreeGrafter"/>
</dbReference>
<evidence type="ECO:0000256" key="6">
    <source>
        <dbReference type="ARBA" id="ARBA00031873"/>
    </source>
</evidence>
<dbReference type="InterPro" id="IPR027417">
    <property type="entry name" value="P-loop_NTPase"/>
</dbReference>
<dbReference type="Pfam" id="PF12513">
    <property type="entry name" value="SUV3_C"/>
    <property type="match status" value="1"/>
</dbReference>
<evidence type="ECO:0000313" key="11">
    <source>
        <dbReference type="EMBL" id="KAF6731124.1"/>
    </source>
</evidence>
<gene>
    <name evidence="11" type="ORF">FQA47_006746</name>
</gene>
<keyword evidence="9" id="KW-1133">Transmembrane helix</keyword>
<dbReference type="GO" id="GO:0005524">
    <property type="term" value="F:ATP binding"/>
    <property type="evidence" value="ECO:0007669"/>
    <property type="project" value="UniProtKB-KW"/>
</dbReference>
<evidence type="ECO:0000256" key="1">
    <source>
        <dbReference type="ARBA" id="ARBA00021960"/>
    </source>
</evidence>
<comment type="catalytic activity">
    <reaction evidence="7">
        <text>ATP + H2O = ADP + phosphate + H(+)</text>
        <dbReference type="Rhea" id="RHEA:13065"/>
        <dbReference type="ChEBI" id="CHEBI:15377"/>
        <dbReference type="ChEBI" id="CHEBI:15378"/>
        <dbReference type="ChEBI" id="CHEBI:30616"/>
        <dbReference type="ChEBI" id="CHEBI:43474"/>
        <dbReference type="ChEBI" id="CHEBI:456216"/>
        <dbReference type="EC" id="3.6.4.13"/>
    </reaction>
</comment>
<dbReference type="InterPro" id="IPR001650">
    <property type="entry name" value="Helicase_C-like"/>
</dbReference>
<dbReference type="Gene3D" id="1.20.58.1080">
    <property type="match status" value="1"/>
</dbReference>
<dbReference type="InterPro" id="IPR050699">
    <property type="entry name" value="RNA-DNA_Helicase"/>
</dbReference>
<dbReference type="AlphaFoldDB" id="A0A834CNZ3"/>
<dbReference type="Pfam" id="PF22527">
    <property type="entry name" value="DEXQc_Suv3"/>
    <property type="match status" value="1"/>
</dbReference>
<evidence type="ECO:0000256" key="4">
    <source>
        <dbReference type="ARBA" id="ARBA00022806"/>
    </source>
</evidence>
<dbReference type="SUPFAM" id="SSF52540">
    <property type="entry name" value="P-loop containing nucleoside triphosphate hydrolases"/>
    <property type="match status" value="1"/>
</dbReference>
<dbReference type="GO" id="GO:0003724">
    <property type="term" value="F:RNA helicase activity"/>
    <property type="evidence" value="ECO:0007669"/>
    <property type="project" value="UniProtKB-EC"/>
</dbReference>
<accession>A0A834CNZ3</accession>
<evidence type="ECO:0000256" key="3">
    <source>
        <dbReference type="ARBA" id="ARBA00022801"/>
    </source>
</evidence>
<dbReference type="EMBL" id="WKFB01000218">
    <property type="protein sequence ID" value="KAF6731124.1"/>
    <property type="molecule type" value="Genomic_DNA"/>
</dbReference>
<reference evidence="11" key="1">
    <citation type="journal article" name="BMC Genomics">
        <title>Long-read sequencing and de novo genome assembly of marine medaka (Oryzias melastigma).</title>
        <authorList>
            <person name="Liang P."/>
            <person name="Saqib H.S.A."/>
            <person name="Ni X."/>
            <person name="Shen Y."/>
        </authorList>
    </citation>
    <scope>NUCLEOTIDE SEQUENCE</scope>
    <source>
        <strain evidence="11">Bigg-433</strain>
    </source>
</reference>
<dbReference type="GO" id="GO:0016787">
    <property type="term" value="F:hydrolase activity"/>
    <property type="evidence" value="ECO:0007669"/>
    <property type="project" value="UniProtKB-KW"/>
</dbReference>
<keyword evidence="3" id="KW-0378">Hydrolase</keyword>
<proteinExistence type="predicted"/>
<keyword evidence="5" id="KW-0067">ATP-binding</keyword>
<dbReference type="Pfam" id="PF00271">
    <property type="entry name" value="Helicase_C"/>
    <property type="match status" value="1"/>
</dbReference>
<feature type="domain" description="Helicase C-terminal" evidence="10">
    <location>
        <begin position="137"/>
        <end position="305"/>
    </location>
</feature>
<dbReference type="PANTHER" id="PTHR12131:SF1">
    <property type="entry name" value="ATP-DEPENDENT RNA HELICASE SUPV3L1, MITOCHONDRIAL-RELATED"/>
    <property type="match status" value="1"/>
</dbReference>
<evidence type="ECO:0000256" key="9">
    <source>
        <dbReference type="SAM" id="Phobius"/>
    </source>
</evidence>
<dbReference type="FunFam" id="1.20.58.1080:FF:000001">
    <property type="entry name" value="ATP-dependent RNA helicase SUPV3L1, mitochondrial"/>
    <property type="match status" value="1"/>
</dbReference>
<evidence type="ECO:0000313" key="12">
    <source>
        <dbReference type="Proteomes" id="UP000646548"/>
    </source>
</evidence>
<dbReference type="InterPro" id="IPR022192">
    <property type="entry name" value="SUV3_C"/>
</dbReference>
<dbReference type="PROSITE" id="PS51194">
    <property type="entry name" value="HELICASE_CTER"/>
    <property type="match status" value="1"/>
</dbReference>
<dbReference type="InterPro" id="IPR055206">
    <property type="entry name" value="DEXQc_SUV3"/>
</dbReference>
<evidence type="ECO:0000256" key="8">
    <source>
        <dbReference type="SAM" id="MobiDB-lite"/>
    </source>
</evidence>
<keyword evidence="9" id="KW-0812">Transmembrane</keyword>
<dbReference type="Gene3D" id="3.40.50.300">
    <property type="entry name" value="P-loop containing nucleotide triphosphate hydrolases"/>
    <property type="match status" value="2"/>
</dbReference>
<dbReference type="Proteomes" id="UP000646548">
    <property type="component" value="Unassembled WGS sequence"/>
</dbReference>
<feature type="region of interest" description="Disordered" evidence="8">
    <location>
        <begin position="467"/>
        <end position="508"/>
    </location>
</feature>
<keyword evidence="2" id="KW-0547">Nucleotide-binding</keyword>
<organism evidence="11 12">
    <name type="scientific">Oryzias melastigma</name>
    <name type="common">Marine medaka</name>
    <dbReference type="NCBI Taxonomy" id="30732"/>
    <lineage>
        <taxon>Eukaryota</taxon>
        <taxon>Metazoa</taxon>
        <taxon>Chordata</taxon>
        <taxon>Craniata</taxon>
        <taxon>Vertebrata</taxon>
        <taxon>Euteleostomi</taxon>
        <taxon>Actinopterygii</taxon>
        <taxon>Neopterygii</taxon>
        <taxon>Teleostei</taxon>
        <taxon>Neoteleostei</taxon>
        <taxon>Acanthomorphata</taxon>
        <taxon>Ovalentaria</taxon>
        <taxon>Atherinomorphae</taxon>
        <taxon>Beloniformes</taxon>
        <taxon>Adrianichthyidae</taxon>
        <taxon>Oryziinae</taxon>
        <taxon>Oryzias</taxon>
    </lineage>
</organism>
<keyword evidence="9" id="KW-0472">Membrane</keyword>
<dbReference type="GO" id="GO:0045025">
    <property type="term" value="C:mitochondrial degradosome"/>
    <property type="evidence" value="ECO:0007669"/>
    <property type="project" value="TreeGrafter"/>
</dbReference>
<feature type="compositionally biased region" description="Basic and acidic residues" evidence="8">
    <location>
        <begin position="528"/>
        <end position="541"/>
    </location>
</feature>
<feature type="region of interest" description="Disordered" evidence="8">
    <location>
        <begin position="528"/>
        <end position="563"/>
    </location>
</feature>
<name>A0A834CNZ3_ORYME</name>
<feature type="transmembrane region" description="Helical" evidence="9">
    <location>
        <begin position="7"/>
        <end position="24"/>
    </location>
</feature>